<evidence type="ECO:0000256" key="1">
    <source>
        <dbReference type="SAM" id="MobiDB-lite"/>
    </source>
</evidence>
<organism evidence="3 4">
    <name type="scientific">Digitaria exilis</name>
    <dbReference type="NCBI Taxonomy" id="1010633"/>
    <lineage>
        <taxon>Eukaryota</taxon>
        <taxon>Viridiplantae</taxon>
        <taxon>Streptophyta</taxon>
        <taxon>Embryophyta</taxon>
        <taxon>Tracheophyta</taxon>
        <taxon>Spermatophyta</taxon>
        <taxon>Magnoliopsida</taxon>
        <taxon>Liliopsida</taxon>
        <taxon>Poales</taxon>
        <taxon>Poaceae</taxon>
        <taxon>PACMAD clade</taxon>
        <taxon>Panicoideae</taxon>
        <taxon>Panicodae</taxon>
        <taxon>Paniceae</taxon>
        <taxon>Anthephorinae</taxon>
        <taxon>Digitaria</taxon>
    </lineage>
</organism>
<proteinExistence type="predicted"/>
<feature type="region of interest" description="Disordered" evidence="1">
    <location>
        <begin position="1"/>
        <end position="30"/>
    </location>
</feature>
<feature type="compositionally biased region" description="Polar residues" evidence="1">
    <location>
        <begin position="1"/>
        <end position="16"/>
    </location>
</feature>
<dbReference type="EMBL" id="JACEFO010002564">
    <property type="protein sequence ID" value="KAF8656169.1"/>
    <property type="molecule type" value="Genomic_DNA"/>
</dbReference>
<dbReference type="Pfam" id="PF23635">
    <property type="entry name" value="Beta-prop_AT5G49610-like"/>
    <property type="match status" value="1"/>
</dbReference>
<dbReference type="PANTHER" id="PTHR33207">
    <property type="entry name" value="F-BOX DOMAIN CONTAINING PROTEIN-RELATED"/>
    <property type="match status" value="1"/>
</dbReference>
<reference evidence="3" key="1">
    <citation type="submission" date="2020-07" db="EMBL/GenBank/DDBJ databases">
        <title>Genome sequence and genetic diversity analysis of an under-domesticated orphan crop, white fonio (Digitaria exilis).</title>
        <authorList>
            <person name="Bennetzen J.L."/>
            <person name="Chen S."/>
            <person name="Ma X."/>
            <person name="Wang X."/>
            <person name="Yssel A.E.J."/>
            <person name="Chaluvadi S.R."/>
            <person name="Johnson M."/>
            <person name="Gangashetty P."/>
            <person name="Hamidou F."/>
            <person name="Sanogo M.D."/>
            <person name="Zwaenepoel A."/>
            <person name="Wallace J."/>
            <person name="Van De Peer Y."/>
            <person name="Van Deynze A."/>
        </authorList>
    </citation>
    <scope>NUCLEOTIDE SEQUENCE</scope>
    <source>
        <tissue evidence="3">Leaves</tissue>
    </source>
</reference>
<name>A0A835E1Z4_9POAL</name>
<protein>
    <recommendedName>
        <fullName evidence="2">F-box protein AT5G49610-like beta-propeller domain-containing protein</fullName>
    </recommendedName>
</protein>
<sequence>MNYAVQSPLRSPSSTEARVRQPPSDSTTPRLRFSVRCAEQELIQQVVYVRRQGNSNEQGSRDWAVHISRPLQLPVLPVFIGEPYSLRHRLHHLLRSGHGNLLRRELPDAATGVSSGAGVRVVDHGLARAGDSGINFVHVKGEELHVWFRRMDDGGNLGIWERVKTVHLPVAFGDLDAMPLFWDNVRWLSDCMNEFDRAFHSAEILAVGDNAEFVFLTLRRGGGIFLLDVNKVTVEKVLQMPPQPVQLYGICPFMMPWPPVFPALKQRG</sequence>
<evidence type="ECO:0000313" key="3">
    <source>
        <dbReference type="EMBL" id="KAF8656169.1"/>
    </source>
</evidence>
<accession>A0A835E1Z4</accession>
<comment type="caution">
    <text evidence="3">The sequence shown here is derived from an EMBL/GenBank/DDBJ whole genome shotgun (WGS) entry which is preliminary data.</text>
</comment>
<dbReference type="InterPro" id="IPR056594">
    <property type="entry name" value="AT5G49610-like_b-prop"/>
</dbReference>
<evidence type="ECO:0000259" key="2">
    <source>
        <dbReference type="Pfam" id="PF23635"/>
    </source>
</evidence>
<dbReference type="Proteomes" id="UP000636709">
    <property type="component" value="Unassembled WGS sequence"/>
</dbReference>
<evidence type="ECO:0000313" key="4">
    <source>
        <dbReference type="Proteomes" id="UP000636709"/>
    </source>
</evidence>
<feature type="domain" description="F-box protein AT5G49610-like beta-propeller" evidence="2">
    <location>
        <begin position="123"/>
        <end position="261"/>
    </location>
</feature>
<gene>
    <name evidence="3" type="ORF">HU200_060781</name>
</gene>
<keyword evidence="4" id="KW-1185">Reference proteome</keyword>
<dbReference type="AlphaFoldDB" id="A0A835E1Z4"/>